<dbReference type="InterPro" id="IPR029044">
    <property type="entry name" value="Nucleotide-diphossugar_trans"/>
</dbReference>
<proteinExistence type="predicted"/>
<sequence>KAANTMIKKDKRVNGEFYVAPVYNELINEKYNVGFFNIGGVNNGMYGLGTPDDLNYFKGQLISSNF</sequence>
<reference evidence="1" key="1">
    <citation type="submission" date="2018-05" db="EMBL/GenBank/DDBJ databases">
        <authorList>
            <person name="Lanie J.A."/>
            <person name="Ng W.-L."/>
            <person name="Kazmierczak K.M."/>
            <person name="Andrzejewski T.M."/>
            <person name="Davidsen T.M."/>
            <person name="Wayne K.J."/>
            <person name="Tettelin H."/>
            <person name="Glass J.I."/>
            <person name="Rusch D."/>
            <person name="Podicherti R."/>
            <person name="Tsui H.-C.T."/>
            <person name="Winkler M.E."/>
        </authorList>
    </citation>
    <scope>NUCLEOTIDE SEQUENCE</scope>
</reference>
<dbReference type="AlphaFoldDB" id="A0A383BX56"/>
<gene>
    <name evidence="1" type="ORF">METZ01_LOCUS476719</name>
</gene>
<feature type="non-terminal residue" evidence="1">
    <location>
        <position position="1"/>
    </location>
</feature>
<dbReference type="Gene3D" id="3.90.550.10">
    <property type="entry name" value="Spore Coat Polysaccharide Biosynthesis Protein SpsA, Chain A"/>
    <property type="match status" value="1"/>
</dbReference>
<evidence type="ECO:0000313" key="1">
    <source>
        <dbReference type="EMBL" id="SVE23865.1"/>
    </source>
</evidence>
<organism evidence="1">
    <name type="scientific">marine metagenome</name>
    <dbReference type="NCBI Taxonomy" id="408172"/>
    <lineage>
        <taxon>unclassified sequences</taxon>
        <taxon>metagenomes</taxon>
        <taxon>ecological metagenomes</taxon>
    </lineage>
</organism>
<protein>
    <submittedName>
        <fullName evidence="1">Uncharacterized protein</fullName>
    </submittedName>
</protein>
<accession>A0A383BX56</accession>
<name>A0A383BX56_9ZZZZ</name>
<dbReference type="EMBL" id="UINC01203557">
    <property type="protein sequence ID" value="SVE23865.1"/>
    <property type="molecule type" value="Genomic_DNA"/>
</dbReference>